<evidence type="ECO:0000256" key="6">
    <source>
        <dbReference type="SAM" id="Phobius"/>
    </source>
</evidence>
<name>A0A017TGA6_9BACT</name>
<comment type="caution">
    <text evidence="8">The sequence shown here is derived from an EMBL/GenBank/DDBJ whole genome shotgun (WGS) entry which is preliminary data.</text>
</comment>
<dbReference type="PANTHER" id="PTHR43289:SF6">
    <property type="entry name" value="SERINE_THREONINE-PROTEIN KINASE NEKL-3"/>
    <property type="match status" value="1"/>
</dbReference>
<evidence type="ECO:0000256" key="2">
    <source>
        <dbReference type="ARBA" id="ARBA00022741"/>
    </source>
</evidence>
<evidence type="ECO:0000256" key="4">
    <source>
        <dbReference type="ARBA" id="ARBA00022840"/>
    </source>
</evidence>
<dbReference type="Gene3D" id="1.10.510.10">
    <property type="entry name" value="Transferase(Phosphotransferase) domain 1"/>
    <property type="match status" value="1"/>
</dbReference>
<keyword evidence="9" id="KW-1185">Reference proteome</keyword>
<feature type="region of interest" description="Disordered" evidence="5">
    <location>
        <begin position="376"/>
        <end position="457"/>
    </location>
</feature>
<dbReference type="AlphaFoldDB" id="A0A017TGA6"/>
<dbReference type="SMART" id="SM00220">
    <property type="entry name" value="S_TKc"/>
    <property type="match status" value="1"/>
</dbReference>
<keyword evidence="2" id="KW-0547">Nucleotide-binding</keyword>
<feature type="region of interest" description="Disordered" evidence="5">
    <location>
        <begin position="316"/>
        <end position="345"/>
    </location>
</feature>
<keyword evidence="4" id="KW-0067">ATP-binding</keyword>
<keyword evidence="1" id="KW-0808">Transferase</keyword>
<dbReference type="SUPFAM" id="SSF56112">
    <property type="entry name" value="Protein kinase-like (PK-like)"/>
    <property type="match status" value="1"/>
</dbReference>
<feature type="transmembrane region" description="Helical" evidence="6">
    <location>
        <begin position="563"/>
        <end position="583"/>
    </location>
</feature>
<keyword evidence="3 8" id="KW-0418">Kinase</keyword>
<dbReference type="PANTHER" id="PTHR43289">
    <property type="entry name" value="MITOGEN-ACTIVATED PROTEIN KINASE KINASE KINASE 20-RELATED"/>
    <property type="match status" value="1"/>
</dbReference>
<dbReference type="GO" id="GO:0004674">
    <property type="term" value="F:protein serine/threonine kinase activity"/>
    <property type="evidence" value="ECO:0007669"/>
    <property type="project" value="UniProtKB-KW"/>
</dbReference>
<dbReference type="eggNOG" id="COG0515">
    <property type="taxonomic scope" value="Bacteria"/>
</dbReference>
<accession>A0A017TGA6</accession>
<dbReference type="InterPro" id="IPR011009">
    <property type="entry name" value="Kinase-like_dom_sf"/>
</dbReference>
<dbReference type="GO" id="GO:0005524">
    <property type="term" value="F:ATP binding"/>
    <property type="evidence" value="ECO:0007669"/>
    <property type="project" value="UniProtKB-KW"/>
</dbReference>
<keyword evidence="8" id="KW-0723">Serine/threonine-protein kinase</keyword>
<dbReference type="RefSeq" id="WP_044237046.1">
    <property type="nucleotide sequence ID" value="NZ_ASRX01000008.1"/>
</dbReference>
<evidence type="ECO:0000313" key="8">
    <source>
        <dbReference type="EMBL" id="EYF07606.1"/>
    </source>
</evidence>
<organism evidence="8 9">
    <name type="scientific">Chondromyces apiculatus DSM 436</name>
    <dbReference type="NCBI Taxonomy" id="1192034"/>
    <lineage>
        <taxon>Bacteria</taxon>
        <taxon>Pseudomonadati</taxon>
        <taxon>Myxococcota</taxon>
        <taxon>Polyangia</taxon>
        <taxon>Polyangiales</taxon>
        <taxon>Polyangiaceae</taxon>
        <taxon>Chondromyces</taxon>
    </lineage>
</organism>
<dbReference type="CDD" id="cd14014">
    <property type="entry name" value="STKc_PknB_like"/>
    <property type="match status" value="1"/>
</dbReference>
<gene>
    <name evidence="8" type="ORF">CAP_8107</name>
</gene>
<dbReference type="Proteomes" id="UP000019678">
    <property type="component" value="Unassembled WGS sequence"/>
</dbReference>
<dbReference type="OrthoDB" id="5505609at2"/>
<keyword evidence="6" id="KW-0812">Transmembrane</keyword>
<dbReference type="InterPro" id="IPR008271">
    <property type="entry name" value="Ser/Thr_kinase_AS"/>
</dbReference>
<dbReference type="PROSITE" id="PS00108">
    <property type="entry name" value="PROTEIN_KINASE_ST"/>
    <property type="match status" value="1"/>
</dbReference>
<evidence type="ECO:0000256" key="5">
    <source>
        <dbReference type="SAM" id="MobiDB-lite"/>
    </source>
</evidence>
<feature type="domain" description="Protein kinase" evidence="7">
    <location>
        <begin position="17"/>
        <end position="319"/>
    </location>
</feature>
<dbReference type="PROSITE" id="PS50011">
    <property type="entry name" value="PROTEIN_KINASE_DOM"/>
    <property type="match status" value="1"/>
</dbReference>
<keyword evidence="6" id="KW-1133">Transmembrane helix</keyword>
<dbReference type="InterPro" id="IPR000719">
    <property type="entry name" value="Prot_kinase_dom"/>
</dbReference>
<dbReference type="EMBL" id="ASRX01000008">
    <property type="protein sequence ID" value="EYF07606.1"/>
    <property type="molecule type" value="Genomic_DNA"/>
</dbReference>
<evidence type="ECO:0000259" key="7">
    <source>
        <dbReference type="PROSITE" id="PS50011"/>
    </source>
</evidence>
<reference evidence="8 9" key="1">
    <citation type="submission" date="2013-05" db="EMBL/GenBank/DDBJ databases">
        <title>Genome assembly of Chondromyces apiculatus DSM 436.</title>
        <authorList>
            <person name="Sharma G."/>
            <person name="Khatri I."/>
            <person name="Kaur C."/>
            <person name="Mayilraj S."/>
            <person name="Subramanian S."/>
        </authorList>
    </citation>
    <scope>NUCLEOTIDE SEQUENCE [LARGE SCALE GENOMIC DNA]</scope>
    <source>
        <strain evidence="8 9">DSM 436</strain>
    </source>
</reference>
<evidence type="ECO:0000256" key="1">
    <source>
        <dbReference type="ARBA" id="ARBA00022679"/>
    </source>
</evidence>
<dbReference type="Pfam" id="PF00069">
    <property type="entry name" value="Pkinase"/>
    <property type="match status" value="1"/>
</dbReference>
<proteinExistence type="predicted"/>
<dbReference type="Gene3D" id="3.30.200.20">
    <property type="entry name" value="Phosphorylase Kinase, domain 1"/>
    <property type="match status" value="1"/>
</dbReference>
<evidence type="ECO:0000313" key="9">
    <source>
        <dbReference type="Proteomes" id="UP000019678"/>
    </source>
</evidence>
<protein>
    <submittedName>
        <fullName evidence="8">Serine/threonine protein kinase</fullName>
    </submittedName>
</protein>
<feature type="transmembrane region" description="Helical" evidence="6">
    <location>
        <begin position="523"/>
        <end position="542"/>
    </location>
</feature>
<sequence>MADDVFGIVGTTQAGNFHIEKVVAEGGFGVVYRALHGGFRAPVALKCLKVSEARTPKERELFLEKFREEAQLLFRLSASIPEVVRPLHIDVLHLKNGQFVPFLAMEWLEGEALDRLIDRRRMQGEAPMALQKLMKLFRPIAHAIARAHHFSGADGTTISVIHRDLKPENIFIVTHDGVDRARILDFGIAQARSLAEQAVGKVTSSDQLNAFSPAYAAPEQWVPKRYGQAGPWTDVWGLALTMVETLVGHQIIDGETQAMMGTALDPERRPTPRAEGCNVAADVDAVFERALAVNPRDRTKDIETFWTELESALGFSPSFGNRPSDDGYGPLSVPPPSAPASAARPQIKQRADVWLEMPDAPVGLELDVEPSSLRSRAPLSIRPPTPELELPGVELDLPQSDPMPRSHRVDPAGDQAWGASSALAPRTRELSTPPPLDAEIDAPPRTARGSLPPPASGRISLAPISTRQAPLSVPPGALPSADATSQLPQGHPALRPPRPVHNVIPQRPPLAVPPPGPNQLRRVGVAIAAIALATVLIVVDVIMKTSGDDASASAGLMLGPLRAFWVAGALFVVGAGIFFWRLLGDQEG</sequence>
<dbReference type="STRING" id="1192034.CAP_8107"/>
<keyword evidence="6" id="KW-0472">Membrane</keyword>
<evidence type="ECO:0000256" key="3">
    <source>
        <dbReference type="ARBA" id="ARBA00022777"/>
    </source>
</evidence>